<dbReference type="Proteomes" id="UP000032545">
    <property type="component" value="Unassembled WGS sequence"/>
</dbReference>
<sequence length="139" mass="15193" precursor="true">MSRPTRYPPRFRAHAVAAVALARARHPSEWAAIQAVAANLTISAETLRTWVRQATSPDSAPDPADASRHQAEIRRLNRENARLRHALDLLRDAERSTPRRGSVTISPAGTPTAAPIAAAPPERRTPSTVRRRSGQDASR</sequence>
<dbReference type="InterPro" id="IPR036388">
    <property type="entry name" value="WH-like_DNA-bd_sf"/>
</dbReference>
<dbReference type="SUPFAM" id="SSF46689">
    <property type="entry name" value="Homeodomain-like"/>
    <property type="match status" value="1"/>
</dbReference>
<dbReference type="Pfam" id="PF01527">
    <property type="entry name" value="HTH_Tnp_1"/>
    <property type="match status" value="1"/>
</dbReference>
<feature type="compositionally biased region" description="Low complexity" evidence="1">
    <location>
        <begin position="107"/>
        <end position="120"/>
    </location>
</feature>
<dbReference type="GO" id="GO:0003677">
    <property type="term" value="F:DNA binding"/>
    <property type="evidence" value="ECO:0007669"/>
    <property type="project" value="InterPro"/>
</dbReference>
<protein>
    <submittedName>
        <fullName evidence="2">Transposase</fullName>
    </submittedName>
</protein>
<reference evidence="2 3" key="2">
    <citation type="journal article" date="2016" name="Genome Announc.">
        <title>Permanent Draft Genome Sequences for Two Variants of Frankia sp. Strain CpI1, the First Frankia Strain Isolated from Root Nodules of Comptonia peregrina.</title>
        <authorList>
            <person name="Oshone R."/>
            <person name="Hurst S.G.IV."/>
            <person name="Abebe-Akele F."/>
            <person name="Simpson S."/>
            <person name="Morris K."/>
            <person name="Thomas W.K."/>
            <person name="Tisa L.S."/>
        </authorList>
    </citation>
    <scope>NUCLEOTIDE SEQUENCE [LARGE SCALE GENOMIC DNA]</scope>
    <source>
        <strain evidence="3">CpI1-S</strain>
    </source>
</reference>
<dbReference type="GO" id="GO:0006313">
    <property type="term" value="P:DNA transposition"/>
    <property type="evidence" value="ECO:0007669"/>
    <property type="project" value="InterPro"/>
</dbReference>
<dbReference type="Gene3D" id="1.10.10.10">
    <property type="entry name" value="Winged helix-like DNA-binding domain superfamily/Winged helix DNA-binding domain"/>
    <property type="match status" value="1"/>
</dbReference>
<gene>
    <name evidence="2" type="ORF">FF36_06166</name>
</gene>
<reference evidence="3" key="1">
    <citation type="submission" date="2015-02" db="EMBL/GenBank/DDBJ databases">
        <title>Draft Genome of Frankia sp. CpI1-S.</title>
        <authorList>
            <person name="Oshone R.T."/>
            <person name="Ngom M."/>
            <person name="Ghodhbane-Gtari F."/>
            <person name="Gtari M."/>
            <person name="Morris K."/>
            <person name="Thomas K."/>
            <person name="Sen A."/>
            <person name="Tisa L.S."/>
        </authorList>
    </citation>
    <scope>NUCLEOTIDE SEQUENCE [LARGE SCALE GENOMIC DNA]</scope>
    <source>
        <strain evidence="3">CpI1-S</strain>
    </source>
</reference>
<keyword evidence="3" id="KW-1185">Reference proteome</keyword>
<dbReference type="InterPro" id="IPR002514">
    <property type="entry name" value="Transposase_8"/>
</dbReference>
<evidence type="ECO:0000313" key="3">
    <source>
        <dbReference type="Proteomes" id="UP000032545"/>
    </source>
</evidence>
<feature type="region of interest" description="Disordered" evidence="1">
    <location>
        <begin position="91"/>
        <end position="139"/>
    </location>
</feature>
<name>A0A0D8B5S4_9ACTN</name>
<dbReference type="GO" id="GO:0004803">
    <property type="term" value="F:transposase activity"/>
    <property type="evidence" value="ECO:0007669"/>
    <property type="project" value="InterPro"/>
</dbReference>
<proteinExistence type="predicted"/>
<dbReference type="AlphaFoldDB" id="A0A0D8B5S4"/>
<evidence type="ECO:0000256" key="1">
    <source>
        <dbReference type="SAM" id="MobiDB-lite"/>
    </source>
</evidence>
<evidence type="ECO:0000313" key="2">
    <source>
        <dbReference type="EMBL" id="KJE19541.1"/>
    </source>
</evidence>
<dbReference type="EMBL" id="JYFN01000098">
    <property type="protein sequence ID" value="KJE19541.1"/>
    <property type="molecule type" value="Genomic_DNA"/>
</dbReference>
<dbReference type="RefSeq" id="WP_063870365.1">
    <property type="nucleotide sequence ID" value="NZ_JYFN01000098.1"/>
</dbReference>
<accession>A0A0D8B5S4</accession>
<organism evidence="2 3">
    <name type="scientific">Frankia torreyi</name>
    <dbReference type="NCBI Taxonomy" id="1856"/>
    <lineage>
        <taxon>Bacteria</taxon>
        <taxon>Bacillati</taxon>
        <taxon>Actinomycetota</taxon>
        <taxon>Actinomycetes</taxon>
        <taxon>Frankiales</taxon>
        <taxon>Frankiaceae</taxon>
        <taxon>Frankia</taxon>
    </lineage>
</organism>
<comment type="caution">
    <text evidence="2">The sequence shown here is derived from an EMBL/GenBank/DDBJ whole genome shotgun (WGS) entry which is preliminary data.</text>
</comment>
<dbReference type="PATRIC" id="fig|1502723.3.peg.7132"/>
<dbReference type="InterPro" id="IPR009057">
    <property type="entry name" value="Homeodomain-like_sf"/>
</dbReference>